<organism evidence="7 8">
    <name type="scientific">Arachnia rubra</name>
    <dbReference type="NCBI Taxonomy" id="1547448"/>
    <lineage>
        <taxon>Bacteria</taxon>
        <taxon>Bacillati</taxon>
        <taxon>Actinomycetota</taxon>
        <taxon>Actinomycetes</taxon>
        <taxon>Propionibacteriales</taxon>
        <taxon>Propionibacteriaceae</taxon>
        <taxon>Arachnia</taxon>
    </lineage>
</organism>
<reference evidence="7 8" key="1">
    <citation type="submission" date="2021-03" db="EMBL/GenBank/DDBJ databases">
        <title>Human Oral Microbial Genomes.</title>
        <authorList>
            <person name="Johnston C.D."/>
            <person name="Chen T."/>
            <person name="Dewhirst F.E."/>
        </authorList>
    </citation>
    <scope>NUCLEOTIDE SEQUENCE [LARGE SCALE GENOMIC DNA]</scope>
    <source>
        <strain evidence="7 8">DSMZ 100122</strain>
    </source>
</reference>
<dbReference type="InterPro" id="IPR001519">
    <property type="entry name" value="Ferritin"/>
</dbReference>
<dbReference type="Proteomes" id="UP000678513">
    <property type="component" value="Chromosome"/>
</dbReference>
<dbReference type="RefSeq" id="WP_212325859.1">
    <property type="nucleotide sequence ID" value="NZ_AP024463.1"/>
</dbReference>
<dbReference type="InterPro" id="IPR009040">
    <property type="entry name" value="Ferritin-like_diiron"/>
</dbReference>
<gene>
    <name evidence="7" type="ORF">J5A65_04565</name>
</gene>
<evidence type="ECO:0000256" key="4">
    <source>
        <dbReference type="ARBA" id="ARBA00023004"/>
    </source>
</evidence>
<evidence type="ECO:0000256" key="1">
    <source>
        <dbReference type="ARBA" id="ARBA00022434"/>
    </source>
</evidence>
<dbReference type="InterPro" id="IPR008331">
    <property type="entry name" value="Ferritin_DPS_dom"/>
</dbReference>
<dbReference type="Gene3D" id="1.20.1260.10">
    <property type="match status" value="1"/>
</dbReference>
<accession>A0ABX7Y7Z5</accession>
<protein>
    <recommendedName>
        <fullName evidence="5">Ferritin</fullName>
    </recommendedName>
</protein>
<keyword evidence="8" id="KW-1185">Reference proteome</keyword>
<keyword evidence="1 5" id="KW-0409">Iron storage</keyword>
<dbReference type="InterPro" id="IPR009078">
    <property type="entry name" value="Ferritin-like_SF"/>
</dbReference>
<feature type="domain" description="Ferritin-like diiron" evidence="6">
    <location>
        <begin position="1"/>
        <end position="146"/>
    </location>
</feature>
<dbReference type="InterPro" id="IPR012347">
    <property type="entry name" value="Ferritin-like"/>
</dbReference>
<keyword evidence="4 5" id="KW-0408">Iron</keyword>
<dbReference type="CDD" id="cd01055">
    <property type="entry name" value="Nonheme_Ferritin"/>
    <property type="match status" value="1"/>
</dbReference>
<dbReference type="EMBL" id="CP072384">
    <property type="protein sequence ID" value="QUC09004.1"/>
    <property type="molecule type" value="Genomic_DNA"/>
</dbReference>
<dbReference type="InterPro" id="IPR041719">
    <property type="entry name" value="Ferritin_prok"/>
</dbReference>
<evidence type="ECO:0000256" key="5">
    <source>
        <dbReference type="RuleBase" id="RU361145"/>
    </source>
</evidence>
<name>A0ABX7Y7Z5_9ACTN</name>
<dbReference type="Pfam" id="PF00210">
    <property type="entry name" value="Ferritin"/>
    <property type="match status" value="1"/>
</dbReference>
<evidence type="ECO:0000256" key="2">
    <source>
        <dbReference type="ARBA" id="ARBA00022723"/>
    </source>
</evidence>
<dbReference type="PROSITE" id="PS50905">
    <property type="entry name" value="FERRITIN_LIKE"/>
    <property type="match status" value="1"/>
</dbReference>
<evidence type="ECO:0000256" key="3">
    <source>
        <dbReference type="ARBA" id="ARBA00023002"/>
    </source>
</evidence>
<evidence type="ECO:0000313" key="8">
    <source>
        <dbReference type="Proteomes" id="UP000678513"/>
    </source>
</evidence>
<sequence>MELTGELKDAFNTQVTMELKAAVVYRQLSIDMEALDLPGIASWFKAQSAEEEVHADKFITHMLDRDATPLLGNIEAQTQHVTTVLDAFEASLAHEKKVSEAIRGLYRLAQSTGDIDAFPLLNWFVDEQIEEEATVSTIISRIKLIGDDGNGLLRLDAELGGRDSSES</sequence>
<dbReference type="PANTHER" id="PTHR11431">
    <property type="entry name" value="FERRITIN"/>
    <property type="match status" value="1"/>
</dbReference>
<evidence type="ECO:0000259" key="6">
    <source>
        <dbReference type="PROSITE" id="PS50905"/>
    </source>
</evidence>
<keyword evidence="3" id="KW-0560">Oxidoreductase</keyword>
<keyword evidence="2 5" id="KW-0479">Metal-binding</keyword>
<proteinExistence type="predicted"/>
<dbReference type="SUPFAM" id="SSF47240">
    <property type="entry name" value="Ferritin-like"/>
    <property type="match status" value="1"/>
</dbReference>
<dbReference type="PANTHER" id="PTHR11431:SF127">
    <property type="entry name" value="BACTERIAL NON-HEME FERRITIN"/>
    <property type="match status" value="1"/>
</dbReference>
<evidence type="ECO:0000313" key="7">
    <source>
        <dbReference type="EMBL" id="QUC09004.1"/>
    </source>
</evidence>